<name>A0ABD3MHY9_9STRA</name>
<dbReference type="Pfam" id="PF03619">
    <property type="entry name" value="Solute_trans_a"/>
    <property type="match status" value="1"/>
</dbReference>
<protein>
    <submittedName>
        <fullName evidence="6">Uncharacterized protein</fullName>
    </submittedName>
</protein>
<feature type="transmembrane region" description="Helical" evidence="5">
    <location>
        <begin position="358"/>
        <end position="378"/>
    </location>
</feature>
<evidence type="ECO:0000256" key="3">
    <source>
        <dbReference type="ARBA" id="ARBA00022989"/>
    </source>
</evidence>
<feature type="transmembrane region" description="Helical" evidence="5">
    <location>
        <begin position="140"/>
        <end position="159"/>
    </location>
</feature>
<feature type="transmembrane region" description="Helical" evidence="5">
    <location>
        <begin position="241"/>
        <end position="264"/>
    </location>
</feature>
<dbReference type="GO" id="GO:0016020">
    <property type="term" value="C:membrane"/>
    <property type="evidence" value="ECO:0007669"/>
    <property type="project" value="UniProtKB-SubCell"/>
</dbReference>
<feature type="transmembrane region" description="Helical" evidence="5">
    <location>
        <begin position="318"/>
        <end position="338"/>
    </location>
</feature>
<keyword evidence="7" id="KW-1185">Reference proteome</keyword>
<sequence>MTMPPPSSLLSSFDESAIIEDYYKSQNAASSLDALPATDGSGGHRDDIPVATFSLSRSLPSTSLLMKRLGRVLALSSTAIFLLVVFPLLLRSAINDARRGEADVAAFYSAASFVIVTLVLSVRSILSHLYNWYAPDVQKFVVRILFMVPLYSVQSWLGLRFHGPARVYIVLMRDLYEAYVIQSFVYYLIELLGGEERMADLLSRKDASLGCHPRLVSRAVPCLRRRWDMGTEFLHKIKHGVLQYVVTKTVVTLLTTFVFLPSGWYGEGTFSWDTAYVYATTILNVSVMYALYCLVKLFHAVKSDLRHPVDWHPVGKFLCVKGVIFFTFWQDVGIYFLRSHGFIGDVGNWSGDDVAGGIIDYLVCVEMVFFSIGHLFTFTYKEYLPEGMDCEDGKSGTSLIGWLFDGIDKRRRKRNLISNGSGGGDDRRSALRSALLSHRRDDGEEDEEDIEPCIDEDGNIAEESPTYRYRPPASSSLGFSKLEDPLSLREALWSSTVPRETLDDIKRLGVVSGGGLGQGHNGRVGLGYGGGPAINISLSSLNNAESI</sequence>
<evidence type="ECO:0000313" key="6">
    <source>
        <dbReference type="EMBL" id="KAL3763554.1"/>
    </source>
</evidence>
<keyword evidence="2 5" id="KW-0812">Transmembrane</keyword>
<evidence type="ECO:0000256" key="5">
    <source>
        <dbReference type="SAM" id="Phobius"/>
    </source>
</evidence>
<gene>
    <name evidence="6" type="ORF">ACHAW5_008097</name>
</gene>
<comment type="subcellular location">
    <subcellularLocation>
        <location evidence="1">Membrane</location>
        <topology evidence="1">Multi-pass membrane protein</topology>
    </subcellularLocation>
</comment>
<keyword evidence="3 5" id="KW-1133">Transmembrane helix</keyword>
<dbReference type="PANTHER" id="PTHR23423">
    <property type="entry name" value="ORGANIC SOLUTE TRANSPORTER-RELATED"/>
    <property type="match status" value="1"/>
</dbReference>
<dbReference type="InterPro" id="IPR005178">
    <property type="entry name" value="Ostalpha/TMEM184C"/>
</dbReference>
<accession>A0ABD3MHY9</accession>
<reference evidence="6 7" key="1">
    <citation type="submission" date="2024-10" db="EMBL/GenBank/DDBJ databases">
        <title>Updated reference genomes for cyclostephanoid diatoms.</title>
        <authorList>
            <person name="Roberts W.R."/>
            <person name="Alverson A.J."/>
        </authorList>
    </citation>
    <scope>NUCLEOTIDE SEQUENCE [LARGE SCALE GENOMIC DNA]</scope>
    <source>
        <strain evidence="6 7">AJA276-08</strain>
    </source>
</reference>
<feature type="transmembrane region" description="Helical" evidence="5">
    <location>
        <begin position="276"/>
        <end position="298"/>
    </location>
</feature>
<evidence type="ECO:0000256" key="1">
    <source>
        <dbReference type="ARBA" id="ARBA00004141"/>
    </source>
</evidence>
<dbReference type="Proteomes" id="UP001530315">
    <property type="component" value="Unassembled WGS sequence"/>
</dbReference>
<dbReference type="EMBL" id="JALLAZ020001799">
    <property type="protein sequence ID" value="KAL3763554.1"/>
    <property type="molecule type" value="Genomic_DNA"/>
</dbReference>
<evidence type="ECO:0000313" key="7">
    <source>
        <dbReference type="Proteomes" id="UP001530315"/>
    </source>
</evidence>
<organism evidence="6 7">
    <name type="scientific">Stephanodiscus triporus</name>
    <dbReference type="NCBI Taxonomy" id="2934178"/>
    <lineage>
        <taxon>Eukaryota</taxon>
        <taxon>Sar</taxon>
        <taxon>Stramenopiles</taxon>
        <taxon>Ochrophyta</taxon>
        <taxon>Bacillariophyta</taxon>
        <taxon>Coscinodiscophyceae</taxon>
        <taxon>Thalassiosirophycidae</taxon>
        <taxon>Stephanodiscales</taxon>
        <taxon>Stephanodiscaceae</taxon>
        <taxon>Stephanodiscus</taxon>
    </lineage>
</organism>
<dbReference type="AlphaFoldDB" id="A0ABD3MHY9"/>
<evidence type="ECO:0000256" key="4">
    <source>
        <dbReference type="ARBA" id="ARBA00023136"/>
    </source>
</evidence>
<evidence type="ECO:0000256" key="2">
    <source>
        <dbReference type="ARBA" id="ARBA00022692"/>
    </source>
</evidence>
<dbReference type="SMART" id="SM01417">
    <property type="entry name" value="Solute_trans_a"/>
    <property type="match status" value="1"/>
</dbReference>
<feature type="transmembrane region" description="Helical" evidence="5">
    <location>
        <begin position="102"/>
        <end position="120"/>
    </location>
</feature>
<feature type="transmembrane region" description="Helical" evidence="5">
    <location>
        <begin position="69"/>
        <end position="90"/>
    </location>
</feature>
<proteinExistence type="predicted"/>
<comment type="caution">
    <text evidence="6">The sequence shown here is derived from an EMBL/GenBank/DDBJ whole genome shotgun (WGS) entry which is preliminary data.</text>
</comment>
<keyword evidence="4 5" id="KW-0472">Membrane</keyword>